<evidence type="ECO:0000313" key="3">
    <source>
        <dbReference type="Proteomes" id="UP000050761"/>
    </source>
</evidence>
<evidence type="ECO:0000313" key="4">
    <source>
        <dbReference type="WBParaSite" id="HPBE_0000617901-mRNA-1"/>
    </source>
</evidence>
<reference evidence="4" key="2">
    <citation type="submission" date="2019-09" db="UniProtKB">
        <authorList>
            <consortium name="WormBaseParasite"/>
        </authorList>
    </citation>
    <scope>IDENTIFICATION</scope>
</reference>
<accession>A0A3P7XP49</accession>
<evidence type="ECO:0000313" key="2">
    <source>
        <dbReference type="EMBL" id="VDO67279.1"/>
    </source>
</evidence>
<keyword evidence="3" id="KW-1185">Reference proteome</keyword>
<dbReference type="Proteomes" id="UP000050761">
    <property type="component" value="Unassembled WGS sequence"/>
</dbReference>
<proteinExistence type="predicted"/>
<accession>A0A183FHE4</accession>
<name>A0A183FHE4_HELPZ</name>
<dbReference type="EMBL" id="UZAH01025614">
    <property type="protein sequence ID" value="VDO67279.1"/>
    <property type="molecule type" value="Genomic_DNA"/>
</dbReference>
<dbReference type="WBParaSite" id="HPBE_0000617901-mRNA-1">
    <property type="protein sequence ID" value="HPBE_0000617901-mRNA-1"/>
    <property type="gene ID" value="HPBE_0000617901"/>
</dbReference>
<sequence>MGTSVEGGESATTLGKAWDSGGPATKAAGAPSGFPPQGRGVGRASNEAAETEARISYKAAEATAHEAPKP</sequence>
<organism evidence="3 4">
    <name type="scientific">Heligmosomoides polygyrus</name>
    <name type="common">Parasitic roundworm</name>
    <dbReference type="NCBI Taxonomy" id="6339"/>
    <lineage>
        <taxon>Eukaryota</taxon>
        <taxon>Metazoa</taxon>
        <taxon>Ecdysozoa</taxon>
        <taxon>Nematoda</taxon>
        <taxon>Chromadorea</taxon>
        <taxon>Rhabditida</taxon>
        <taxon>Rhabditina</taxon>
        <taxon>Rhabditomorpha</taxon>
        <taxon>Strongyloidea</taxon>
        <taxon>Heligmosomidae</taxon>
        <taxon>Heligmosomoides</taxon>
    </lineage>
</organism>
<dbReference type="AlphaFoldDB" id="A0A183FHE4"/>
<reference evidence="2 3" key="1">
    <citation type="submission" date="2018-11" db="EMBL/GenBank/DDBJ databases">
        <authorList>
            <consortium name="Pathogen Informatics"/>
        </authorList>
    </citation>
    <scope>NUCLEOTIDE SEQUENCE [LARGE SCALE GENOMIC DNA]</scope>
</reference>
<gene>
    <name evidence="2" type="ORF">HPBE_LOCUS6180</name>
</gene>
<protein>
    <submittedName>
        <fullName evidence="2 4">Uncharacterized protein</fullName>
    </submittedName>
</protein>
<feature type="region of interest" description="Disordered" evidence="1">
    <location>
        <begin position="1"/>
        <end position="70"/>
    </location>
</feature>
<evidence type="ECO:0000256" key="1">
    <source>
        <dbReference type="SAM" id="MobiDB-lite"/>
    </source>
</evidence>